<dbReference type="Proteomes" id="UP001442364">
    <property type="component" value="Unassembled WGS sequence"/>
</dbReference>
<dbReference type="InterPro" id="IPR021338">
    <property type="entry name" value="DUF2953"/>
</dbReference>
<evidence type="ECO:0000313" key="3">
    <source>
        <dbReference type="EMBL" id="MEQ2378533.1"/>
    </source>
</evidence>
<feature type="compositionally biased region" description="Basic and acidic residues" evidence="1">
    <location>
        <begin position="154"/>
        <end position="202"/>
    </location>
</feature>
<gene>
    <name evidence="3" type="ORF">WMO14_01355</name>
</gene>
<accession>A0ABV1BU72</accession>
<sequence length="369" mass="42189">MVHIILLILKIAGIVLLSLLGILILLVLMVLFVPVRYNISADYHSRLTANIKISWLLNVLRLKASYANDLSVKAYAMFFKIFDNNSDKEKKQKNKEGDKCIDDMYVADSSQETAGQYAAGRQNETSGAGNSQDTAVQVESLEAEKAVADKKMVADEALEKTDEKASRSSSKERLEEIHKKADIKQHIESRSNNQHNEDDKHNRQSVSQPHKKKDLIGRLKAALNSVKDKLISIKSKFKKLLKAIVDKKRSAWQKINDLKVIINDEENKELVRLIKKELKELIREITPVKYDVNVRYGCEEPYMTGRILGVIAVIYGITGVQFNITPEFEQKVLEGDIYMKGRVRIYRLLLIALRIYKNNRFRKLVFNKG</sequence>
<keyword evidence="2" id="KW-1133">Transmembrane helix</keyword>
<dbReference type="RefSeq" id="WP_022501822.1">
    <property type="nucleotide sequence ID" value="NZ_JBBMER010000001.1"/>
</dbReference>
<feature type="region of interest" description="Disordered" evidence="1">
    <location>
        <begin position="113"/>
        <end position="134"/>
    </location>
</feature>
<keyword evidence="4" id="KW-1185">Reference proteome</keyword>
<name>A0ABV1BU72_9FIRM</name>
<dbReference type="Pfam" id="PF11167">
    <property type="entry name" value="DUF2953"/>
    <property type="match status" value="1"/>
</dbReference>
<feature type="compositionally biased region" description="Polar residues" evidence="1">
    <location>
        <begin position="122"/>
        <end position="134"/>
    </location>
</feature>
<protein>
    <submittedName>
        <fullName evidence="3">DUF2953 domain-containing protein</fullName>
    </submittedName>
</protein>
<feature type="transmembrane region" description="Helical" evidence="2">
    <location>
        <begin position="7"/>
        <end position="33"/>
    </location>
</feature>
<feature type="region of interest" description="Disordered" evidence="1">
    <location>
        <begin position="154"/>
        <end position="214"/>
    </location>
</feature>
<proteinExistence type="predicted"/>
<dbReference type="EMBL" id="JBBMER010000001">
    <property type="protein sequence ID" value="MEQ2378533.1"/>
    <property type="molecule type" value="Genomic_DNA"/>
</dbReference>
<keyword evidence="2" id="KW-0812">Transmembrane</keyword>
<reference evidence="3 4" key="1">
    <citation type="submission" date="2024-03" db="EMBL/GenBank/DDBJ databases">
        <title>Human intestinal bacterial collection.</title>
        <authorList>
            <person name="Pauvert C."/>
            <person name="Hitch T.C.A."/>
            <person name="Clavel T."/>
        </authorList>
    </citation>
    <scope>NUCLEOTIDE SEQUENCE [LARGE SCALE GENOMIC DNA]</scope>
    <source>
        <strain evidence="3 4">CLA-AA-H255</strain>
    </source>
</reference>
<evidence type="ECO:0000313" key="4">
    <source>
        <dbReference type="Proteomes" id="UP001442364"/>
    </source>
</evidence>
<evidence type="ECO:0000256" key="2">
    <source>
        <dbReference type="SAM" id="Phobius"/>
    </source>
</evidence>
<keyword evidence="2" id="KW-0472">Membrane</keyword>
<comment type="caution">
    <text evidence="3">The sequence shown here is derived from an EMBL/GenBank/DDBJ whole genome shotgun (WGS) entry which is preliminary data.</text>
</comment>
<organism evidence="3 4">
    <name type="scientific">[Lactobacillus] rogosae</name>
    <dbReference type="NCBI Taxonomy" id="706562"/>
    <lineage>
        <taxon>Bacteria</taxon>
        <taxon>Bacillati</taxon>
        <taxon>Bacillota</taxon>
        <taxon>Clostridia</taxon>
        <taxon>Lachnospirales</taxon>
        <taxon>Lachnospiraceae</taxon>
        <taxon>Lachnospira</taxon>
    </lineage>
</organism>
<evidence type="ECO:0000256" key="1">
    <source>
        <dbReference type="SAM" id="MobiDB-lite"/>
    </source>
</evidence>